<dbReference type="CDD" id="cd07989">
    <property type="entry name" value="LPLAT_AGPAT-like"/>
    <property type="match status" value="1"/>
</dbReference>
<comment type="catalytic activity">
    <reaction evidence="1 9">
        <text>a 1-acyl-sn-glycero-3-phosphate + an acyl-CoA = a 1,2-diacyl-sn-glycero-3-phosphate + CoA</text>
        <dbReference type="Rhea" id="RHEA:19709"/>
        <dbReference type="ChEBI" id="CHEBI:57287"/>
        <dbReference type="ChEBI" id="CHEBI:57970"/>
        <dbReference type="ChEBI" id="CHEBI:58342"/>
        <dbReference type="ChEBI" id="CHEBI:58608"/>
        <dbReference type="EC" id="2.3.1.51"/>
    </reaction>
</comment>
<organism evidence="11 12">
    <name type="scientific">Gallaecimonas xiamenensis 3-C-1</name>
    <dbReference type="NCBI Taxonomy" id="745411"/>
    <lineage>
        <taxon>Bacteria</taxon>
        <taxon>Pseudomonadati</taxon>
        <taxon>Pseudomonadota</taxon>
        <taxon>Gammaproteobacteria</taxon>
        <taxon>Enterobacterales</taxon>
        <taxon>Gallaecimonadaceae</taxon>
        <taxon>Gallaecimonas</taxon>
    </lineage>
</organism>
<evidence type="ECO:0000256" key="2">
    <source>
        <dbReference type="ARBA" id="ARBA00004728"/>
    </source>
</evidence>
<protein>
    <recommendedName>
        <fullName evidence="6 9">1-acyl-sn-glycerol-3-phosphate acyltransferase</fullName>
        <ecNumber evidence="5 9">2.3.1.51</ecNumber>
    </recommendedName>
</protein>
<dbReference type="GO" id="GO:0006654">
    <property type="term" value="P:phosphatidic acid biosynthetic process"/>
    <property type="evidence" value="ECO:0007669"/>
    <property type="project" value="TreeGrafter"/>
</dbReference>
<dbReference type="UniPathway" id="UPA00557">
    <property type="reaction ID" value="UER00613"/>
</dbReference>
<keyword evidence="9" id="KW-0443">Lipid metabolism</keyword>
<dbReference type="InterPro" id="IPR004552">
    <property type="entry name" value="AGP_acyltrans"/>
</dbReference>
<evidence type="ECO:0000313" key="11">
    <source>
        <dbReference type="EMBL" id="EKE70267.1"/>
    </source>
</evidence>
<dbReference type="RefSeq" id="WP_008485671.1">
    <property type="nucleotide sequence ID" value="NZ_AMRI01000021.1"/>
</dbReference>
<dbReference type="SMART" id="SM00563">
    <property type="entry name" value="PlsC"/>
    <property type="match status" value="1"/>
</dbReference>
<dbReference type="OrthoDB" id="5290997at2"/>
<evidence type="ECO:0000256" key="4">
    <source>
        <dbReference type="ARBA" id="ARBA00008655"/>
    </source>
</evidence>
<comment type="similarity">
    <text evidence="4 9">Belongs to the 1-acyl-sn-glycerol-3-phosphate acyltransferase family.</text>
</comment>
<evidence type="ECO:0000256" key="8">
    <source>
        <dbReference type="ARBA" id="ARBA00023315"/>
    </source>
</evidence>
<name>K2J5W5_9GAMM</name>
<dbReference type="PATRIC" id="fig|745411.4.peg.2801"/>
<feature type="domain" description="Phospholipid/glycerol acyltransferase" evidence="10">
    <location>
        <begin position="66"/>
        <end position="181"/>
    </location>
</feature>
<dbReference type="Pfam" id="PF01553">
    <property type="entry name" value="Acyltransferase"/>
    <property type="match status" value="1"/>
</dbReference>
<dbReference type="eggNOG" id="COG0204">
    <property type="taxonomic scope" value="Bacteria"/>
</dbReference>
<dbReference type="SUPFAM" id="SSF69593">
    <property type="entry name" value="Glycerol-3-phosphate (1)-acyltransferase"/>
    <property type="match status" value="1"/>
</dbReference>
<dbReference type="NCBIfam" id="TIGR00530">
    <property type="entry name" value="AGP_acyltrn"/>
    <property type="match status" value="1"/>
</dbReference>
<evidence type="ECO:0000256" key="3">
    <source>
        <dbReference type="ARBA" id="ARBA00005189"/>
    </source>
</evidence>
<comment type="domain">
    <text evidence="9">The HXXXXD motif is essential for acyltransferase activity and may constitute the binding site for the phosphate moiety of the glycerol-3-phosphate.</text>
</comment>
<keyword evidence="7 9" id="KW-0808">Transferase</keyword>
<dbReference type="GO" id="GO:0003841">
    <property type="term" value="F:1-acylglycerol-3-phosphate O-acyltransferase activity"/>
    <property type="evidence" value="ECO:0007669"/>
    <property type="project" value="UniProtKB-UniRule"/>
</dbReference>
<proteinExistence type="inferred from homology"/>
<dbReference type="PANTHER" id="PTHR10434">
    <property type="entry name" value="1-ACYL-SN-GLYCEROL-3-PHOSPHATE ACYLTRANSFERASE"/>
    <property type="match status" value="1"/>
</dbReference>
<comment type="pathway">
    <text evidence="3">Lipid metabolism.</text>
</comment>
<keyword evidence="9" id="KW-1208">Phospholipid metabolism</keyword>
<evidence type="ECO:0000259" key="10">
    <source>
        <dbReference type="SMART" id="SM00563"/>
    </source>
</evidence>
<dbReference type="EC" id="2.3.1.51" evidence="5 9"/>
<keyword evidence="9" id="KW-0594">Phospholipid biosynthesis</keyword>
<evidence type="ECO:0000256" key="9">
    <source>
        <dbReference type="RuleBase" id="RU361267"/>
    </source>
</evidence>
<sequence length="232" mass="25855">MLALVRLLLLALFFLLVCVLGSLYCLLRPFNPNHVCRFAHLFAAFAPVLGIRIRMEGQEHAQNGTAVFIGNHQNSWDLFTASKAVMPRTVTIGKKSLKWIPFFGTLYWLTGNILIDRKNSAKAKGTIDEAARRIREEKLSVWLFPEGTRSYGRGLLPFKTGAFHTAIAAGVPIVPIVVSSLDNIRLNRWNNGEVRVRYLPAISTQGLEKGQARALSEQCHQQMSQALAELNG</sequence>
<dbReference type="EMBL" id="AMRI01000021">
    <property type="protein sequence ID" value="EKE70267.1"/>
    <property type="molecule type" value="Genomic_DNA"/>
</dbReference>
<evidence type="ECO:0000256" key="6">
    <source>
        <dbReference type="ARBA" id="ARBA00016139"/>
    </source>
</evidence>
<dbReference type="PANTHER" id="PTHR10434:SF11">
    <property type="entry name" value="1-ACYL-SN-GLYCEROL-3-PHOSPHATE ACYLTRANSFERASE"/>
    <property type="match status" value="1"/>
</dbReference>
<keyword evidence="12" id="KW-1185">Reference proteome</keyword>
<dbReference type="AlphaFoldDB" id="K2J5W5"/>
<evidence type="ECO:0000256" key="7">
    <source>
        <dbReference type="ARBA" id="ARBA00022679"/>
    </source>
</evidence>
<dbReference type="GO" id="GO:0005886">
    <property type="term" value="C:plasma membrane"/>
    <property type="evidence" value="ECO:0007669"/>
    <property type="project" value="TreeGrafter"/>
</dbReference>
<accession>K2J5W5</accession>
<dbReference type="InterPro" id="IPR002123">
    <property type="entry name" value="Plipid/glycerol_acylTrfase"/>
</dbReference>
<dbReference type="GO" id="GO:0016024">
    <property type="term" value="P:CDP-diacylglycerol biosynthetic process"/>
    <property type="evidence" value="ECO:0007669"/>
    <property type="project" value="UniProtKB-UniPathway"/>
</dbReference>
<comment type="pathway">
    <text evidence="2">Phospholipid metabolism; CDP-diacylglycerol biosynthesis; CDP-diacylglycerol from sn-glycerol 3-phosphate: step 2/3.</text>
</comment>
<evidence type="ECO:0000313" key="12">
    <source>
        <dbReference type="Proteomes" id="UP000006755"/>
    </source>
</evidence>
<dbReference type="STRING" id="745411.B3C1_14233"/>
<keyword evidence="8 9" id="KW-0012">Acyltransferase</keyword>
<keyword evidence="9" id="KW-0444">Lipid biosynthesis</keyword>
<evidence type="ECO:0000256" key="5">
    <source>
        <dbReference type="ARBA" id="ARBA00013211"/>
    </source>
</evidence>
<gene>
    <name evidence="11" type="ORF">B3C1_14233</name>
</gene>
<reference evidence="11 12" key="1">
    <citation type="journal article" date="2012" name="J. Bacteriol.">
        <title>Genome Sequence of Gallaecimonas xiamenensis Type Strain 3-C-1.</title>
        <authorList>
            <person name="Lai Q."/>
            <person name="Wang L."/>
            <person name="Wang W."/>
            <person name="Shao Z."/>
        </authorList>
    </citation>
    <scope>NUCLEOTIDE SEQUENCE [LARGE SCALE GENOMIC DNA]</scope>
    <source>
        <strain evidence="11 12">3-C-1</strain>
    </source>
</reference>
<evidence type="ECO:0000256" key="1">
    <source>
        <dbReference type="ARBA" id="ARBA00001141"/>
    </source>
</evidence>
<comment type="caution">
    <text evidence="11">The sequence shown here is derived from an EMBL/GenBank/DDBJ whole genome shotgun (WGS) entry which is preliminary data.</text>
</comment>
<dbReference type="Proteomes" id="UP000006755">
    <property type="component" value="Unassembled WGS sequence"/>
</dbReference>